<gene>
    <name evidence="2" type="ORF">PHYPSEUDO_011528</name>
</gene>
<evidence type="ECO:0000313" key="3">
    <source>
        <dbReference type="Proteomes" id="UP000694044"/>
    </source>
</evidence>
<name>A0A8T1V857_9STRA</name>
<organism evidence="2 3">
    <name type="scientific">Phytophthora pseudosyringae</name>
    <dbReference type="NCBI Taxonomy" id="221518"/>
    <lineage>
        <taxon>Eukaryota</taxon>
        <taxon>Sar</taxon>
        <taxon>Stramenopiles</taxon>
        <taxon>Oomycota</taxon>
        <taxon>Peronosporomycetes</taxon>
        <taxon>Peronosporales</taxon>
        <taxon>Peronosporaceae</taxon>
        <taxon>Phytophthora</taxon>
    </lineage>
</organism>
<sequence>MPPTKKRKATNTVRREEADALKKQVAVLQSQVQELQAKAELAALGPSDHLEMLARALWTQNMLRELLQNQKLIFAGAQAEVMDFQEKQINNPLYTHIHLPTCWEKRRQILVDLKEEKLTGALQYVLARSQSLNLQTRHSSEHRYEDAEGNFCCNRFEVNHLVGVKSLKAAYEAARFFMTNLEISTSEALGHITVREDYDTIGDDESIGSFRLISARPSGFVTESNKVLYDKFYDRHRLLGGLPCAVMVTDSVDKDDLHPYDPQSRVRLDVSATLVMTEVRRAKVRDGNEQDRKDEAGPGGTGANDIEEDEEEMMVVIRSASFLKCLAPEMDVPAYTLEAIGDGTASWVKVMLQTIREFIDAL</sequence>
<evidence type="ECO:0000256" key="1">
    <source>
        <dbReference type="SAM" id="MobiDB-lite"/>
    </source>
</evidence>
<feature type="compositionally biased region" description="Basic and acidic residues" evidence="1">
    <location>
        <begin position="283"/>
        <end position="296"/>
    </location>
</feature>
<dbReference type="AlphaFoldDB" id="A0A8T1V857"/>
<feature type="region of interest" description="Disordered" evidence="1">
    <location>
        <begin position="283"/>
        <end position="308"/>
    </location>
</feature>
<accession>A0A8T1V857</accession>
<protein>
    <submittedName>
        <fullName evidence="2">Uncharacterized protein</fullName>
    </submittedName>
</protein>
<reference evidence="2" key="1">
    <citation type="submission" date="2021-02" db="EMBL/GenBank/DDBJ databases">
        <authorList>
            <person name="Palmer J.M."/>
        </authorList>
    </citation>
    <scope>NUCLEOTIDE SEQUENCE</scope>
    <source>
        <strain evidence="2">SCRP734</strain>
    </source>
</reference>
<comment type="caution">
    <text evidence="2">The sequence shown here is derived from an EMBL/GenBank/DDBJ whole genome shotgun (WGS) entry which is preliminary data.</text>
</comment>
<dbReference type="EMBL" id="JAGDFM010000517">
    <property type="protein sequence ID" value="KAG7377497.1"/>
    <property type="molecule type" value="Genomic_DNA"/>
</dbReference>
<keyword evidence="3" id="KW-1185">Reference proteome</keyword>
<evidence type="ECO:0000313" key="2">
    <source>
        <dbReference type="EMBL" id="KAG7377497.1"/>
    </source>
</evidence>
<proteinExistence type="predicted"/>
<dbReference type="Proteomes" id="UP000694044">
    <property type="component" value="Unassembled WGS sequence"/>
</dbReference>
<dbReference type="OrthoDB" id="92532at2759"/>